<reference evidence="12" key="1">
    <citation type="submission" date="2025-08" db="UniProtKB">
        <authorList>
            <consortium name="RefSeq"/>
        </authorList>
    </citation>
    <scope>IDENTIFICATION</scope>
    <source>
        <tissue evidence="12">Whole larvae</tissue>
    </source>
</reference>
<evidence type="ECO:0000256" key="3">
    <source>
        <dbReference type="ARBA" id="ARBA00013634"/>
    </source>
</evidence>
<evidence type="ECO:0000256" key="7">
    <source>
        <dbReference type="ARBA" id="ARBA00023242"/>
    </source>
</evidence>
<comment type="subunit">
    <text evidence="9">Part of the SNAPc complex composed of 5 subunits: SNAPC1, SNAPC2, SNAPC3, SNAPC4 and SNAPC5. SNAPC3 interacts with SNAPC1.</text>
</comment>
<dbReference type="Pfam" id="PF12251">
    <property type="entry name" value="SNAPC3"/>
    <property type="match status" value="1"/>
</dbReference>
<dbReference type="PANTHER" id="PTHR13421">
    <property type="entry name" value="SNRNA-ACTIVATING PROTEIN COMPLEX SUBUNIT 3"/>
    <property type="match status" value="1"/>
</dbReference>
<evidence type="ECO:0000256" key="1">
    <source>
        <dbReference type="ARBA" id="ARBA00004123"/>
    </source>
</evidence>
<comment type="function">
    <text evidence="8">Part of the SNAPc complex required for the transcription of both RNA polymerase II and III small-nuclear RNA genes. Binds to the proximal sequence element (PSE), a non-TATA-box basal promoter element common to these 2 types of genes. Recruits TBP and BRF2 to the U6 snRNA TATA box.</text>
</comment>
<proteinExistence type="inferred from homology"/>
<evidence type="ECO:0000256" key="4">
    <source>
        <dbReference type="ARBA" id="ARBA00023015"/>
    </source>
</evidence>
<keyword evidence="5" id="KW-0238">DNA-binding</keyword>
<keyword evidence="11" id="KW-1185">Reference proteome</keyword>
<evidence type="ECO:0000256" key="2">
    <source>
        <dbReference type="ARBA" id="ARBA00010410"/>
    </source>
</evidence>
<keyword evidence="6" id="KW-0804">Transcription</keyword>
<dbReference type="InterPro" id="IPR022042">
    <property type="entry name" value="snRNA-activating_su3"/>
</dbReference>
<keyword evidence="4" id="KW-0805">Transcription regulation</keyword>
<evidence type="ECO:0000256" key="10">
    <source>
        <dbReference type="ARBA" id="ARBA00029606"/>
    </source>
</evidence>
<evidence type="ECO:0000313" key="11">
    <source>
        <dbReference type="Proteomes" id="UP001652740"/>
    </source>
</evidence>
<name>A0ABM3M9C3_GALME</name>
<protein>
    <recommendedName>
        <fullName evidence="3">snRNA-activating protein complex subunit 3</fullName>
    </recommendedName>
    <alternativeName>
        <fullName evidence="10">Small nuclear RNA-activating complex polypeptide 3</fullName>
    </alternativeName>
</protein>
<evidence type="ECO:0000256" key="8">
    <source>
        <dbReference type="ARBA" id="ARBA00025193"/>
    </source>
</evidence>
<comment type="subcellular location">
    <subcellularLocation>
        <location evidence="1">Nucleus</location>
    </subcellularLocation>
</comment>
<dbReference type="PANTHER" id="PTHR13421:SF16">
    <property type="entry name" value="SNRNA-ACTIVATING PROTEIN COMPLEX SUBUNIT 3"/>
    <property type="match status" value="1"/>
</dbReference>
<dbReference type="GeneID" id="113510856"/>
<comment type="similarity">
    <text evidence="2">Belongs to the SNAPC3/SRD2 family.</text>
</comment>
<gene>
    <name evidence="12" type="primary">LOC113510856</name>
</gene>
<evidence type="ECO:0000256" key="5">
    <source>
        <dbReference type="ARBA" id="ARBA00023125"/>
    </source>
</evidence>
<sequence>MAEKSNYESTNLRLITENSEQNFEESTGSSSVSQPFTIVNNLPNAIQSEVEIFASEFSNRDLVSKISQYETTSVPLTRNFDENQPSMSNIAGISQSDNVSHLDIPEHEPVQCNTRSNAEINTNMDIDLHKVKKNNFYGEDLGPKIYHINDSMVSRTLIPKNLPAAFSYLPIYGRSKSKAELPEFQNNKIREFVGCDLGDEEFKDIADYCRPDRLKTGKELMMITNHPGHGLSASEIKARKNEPSNEDEPNLCVLKKQKRRLDSDFKYLYLKKMKYRGIKMMPLMQEDDEMNMTVTLGEPLQPGKDLLYRIRIYRPFAFSPKEKMCGRRQLLLSCDVVLLGRQKLAALRDRMVCPNDIDMRVDVSERPDNLPPSSAKELFPSGFLFINNVFYVDTREGCRDISLPVRQWASRRGIGLFPRRDLNVRLDELPIRLGHPEVYVHQGNCEHLFTFSEIRLLNASDPLKLSQYPCHTEISQNQTVYCTTCAEFGAKWVVVGCDRVPFDPAFFCDKCFKMYLYKDGKKIGQFKAYSYKGNELNVLKPQS</sequence>
<accession>A0ABM3M9C3</accession>
<dbReference type="RefSeq" id="XP_052748023.1">
    <property type="nucleotide sequence ID" value="XM_052892063.1"/>
</dbReference>
<organism evidence="11 12">
    <name type="scientific">Galleria mellonella</name>
    <name type="common">Greater wax moth</name>
    <dbReference type="NCBI Taxonomy" id="7137"/>
    <lineage>
        <taxon>Eukaryota</taxon>
        <taxon>Metazoa</taxon>
        <taxon>Ecdysozoa</taxon>
        <taxon>Arthropoda</taxon>
        <taxon>Hexapoda</taxon>
        <taxon>Insecta</taxon>
        <taxon>Pterygota</taxon>
        <taxon>Neoptera</taxon>
        <taxon>Endopterygota</taxon>
        <taxon>Lepidoptera</taxon>
        <taxon>Glossata</taxon>
        <taxon>Ditrysia</taxon>
        <taxon>Pyraloidea</taxon>
        <taxon>Pyralidae</taxon>
        <taxon>Galleriinae</taxon>
        <taxon>Galleria</taxon>
    </lineage>
</organism>
<evidence type="ECO:0000256" key="6">
    <source>
        <dbReference type="ARBA" id="ARBA00023163"/>
    </source>
</evidence>
<evidence type="ECO:0000256" key="9">
    <source>
        <dbReference type="ARBA" id="ARBA00025958"/>
    </source>
</evidence>
<evidence type="ECO:0000313" key="12">
    <source>
        <dbReference type="RefSeq" id="XP_052748023.1"/>
    </source>
</evidence>
<keyword evidence="7" id="KW-0539">Nucleus</keyword>
<dbReference type="Proteomes" id="UP001652740">
    <property type="component" value="Unplaced"/>
</dbReference>